<evidence type="ECO:0000313" key="3">
    <source>
        <dbReference type="Proteomes" id="UP000236262"/>
    </source>
</evidence>
<name>A0A3G6RUC6_CHRLC</name>
<reference evidence="1 4" key="2">
    <citation type="submission" date="2018-11" db="EMBL/GenBank/DDBJ databases">
        <title>Proposal to divide the Flavobacteriaceae and reorganize its genera based on Amino Acid Identity values calculated from whole genome sequences.</title>
        <authorList>
            <person name="Nicholson A.C."/>
            <person name="Gulvik C.A."/>
            <person name="Whitney A.M."/>
            <person name="Humrighouse B.W."/>
            <person name="Bell M."/>
            <person name="Holmes B."/>
            <person name="Steigerwalt A.G."/>
            <person name="Villarma A."/>
            <person name="Sheth M."/>
            <person name="Batra D."/>
            <person name="Pryor J."/>
            <person name="Bernardet J.-F."/>
            <person name="Hugo C."/>
            <person name="Kampfer P."/>
            <person name="Newman J."/>
            <person name="McQuiston J.R."/>
        </authorList>
    </citation>
    <scope>NUCLEOTIDE SEQUENCE [LARGE SCALE GENOMIC DNA]</scope>
    <source>
        <strain evidence="1 4">KC_1864</strain>
    </source>
</reference>
<organism evidence="2 3">
    <name type="scientific">Chryseobacterium lactis</name>
    <dbReference type="NCBI Taxonomy" id="1241981"/>
    <lineage>
        <taxon>Bacteria</taxon>
        <taxon>Pseudomonadati</taxon>
        <taxon>Bacteroidota</taxon>
        <taxon>Flavobacteriia</taxon>
        <taxon>Flavobacteriales</taxon>
        <taxon>Weeksellaceae</taxon>
        <taxon>Chryseobacterium group</taxon>
        <taxon>Chryseobacterium</taxon>
    </lineage>
</organism>
<sequence>MKRALSMYMFDKDKASTRLYEDLQHRLYHTQTFRDYIEERKREPNTDNISFENILETVKNDINLITIDDLLEITLFFNSQLYPLFSQDSSEVRVKYIEDLYDYLGITCLYQLPDSACTAYSYQYEWYTETFPIDRLYKDKGANIRSDDFLHFNDYVILVAKGLIDTKVIEYECELTSHEELIIETIKTEYQDHVLLLEIIEEQVKFLVRIFYPDDRSPYVHTVYHACEFLKQSIQMKSMINTKNNPRIVILDSY</sequence>
<dbReference type="OrthoDB" id="1239135at2"/>
<accession>A0A3G6RUC6</accession>
<dbReference type="EMBL" id="PPEH01000013">
    <property type="protein sequence ID" value="PNW11379.1"/>
    <property type="molecule type" value="Genomic_DNA"/>
</dbReference>
<gene>
    <name evidence="2" type="ORF">C1637_22865</name>
    <name evidence="1" type="ORF">EG342_00470</name>
</gene>
<dbReference type="EMBL" id="CP033924">
    <property type="protein sequence ID" value="AZA80484.1"/>
    <property type="molecule type" value="Genomic_DNA"/>
</dbReference>
<proteinExistence type="predicted"/>
<protein>
    <submittedName>
        <fullName evidence="2">Uncharacterized protein</fullName>
    </submittedName>
</protein>
<dbReference type="Proteomes" id="UP000236262">
    <property type="component" value="Unassembled WGS sequence"/>
</dbReference>
<evidence type="ECO:0000313" key="1">
    <source>
        <dbReference type="EMBL" id="AZA80484.1"/>
    </source>
</evidence>
<evidence type="ECO:0000313" key="2">
    <source>
        <dbReference type="EMBL" id="PNW11379.1"/>
    </source>
</evidence>
<dbReference type="KEGG" id="clac:EG342_00470"/>
<keyword evidence="4" id="KW-1185">Reference proteome</keyword>
<evidence type="ECO:0000313" key="4">
    <source>
        <dbReference type="Proteomes" id="UP000279972"/>
    </source>
</evidence>
<dbReference type="AlphaFoldDB" id="A0A3G6RUC6"/>
<dbReference type="Proteomes" id="UP000279972">
    <property type="component" value="Chromosome"/>
</dbReference>
<reference evidence="2 3" key="1">
    <citation type="submission" date="2018-01" db="EMBL/GenBank/DDBJ databases">
        <title>Draft genome sequences of Chryseobacterium lactis NCTC11390, Chryseobacterium oncorhynchi 701B-08, and Chryseobacterium viscerum 687B-08.</title>
        <authorList>
            <person name="Jeong J.-J."/>
            <person name="Lee Y.J."/>
            <person name="Park B."/>
            <person name="Choi I.-G."/>
            <person name="Kim K.D."/>
        </authorList>
    </citation>
    <scope>NUCLEOTIDE SEQUENCE [LARGE SCALE GENOMIC DNA]</scope>
    <source>
        <strain evidence="2 3">NCTC11390</strain>
    </source>
</reference>
<dbReference type="RefSeq" id="WP_103293967.1">
    <property type="nucleotide sequence ID" value="NZ_CP033924.1"/>
</dbReference>